<organism evidence="1 2">
    <name type="scientific">Roseateles amylovorans</name>
    <dbReference type="NCBI Taxonomy" id="2978473"/>
    <lineage>
        <taxon>Bacteria</taxon>
        <taxon>Pseudomonadati</taxon>
        <taxon>Pseudomonadota</taxon>
        <taxon>Betaproteobacteria</taxon>
        <taxon>Burkholderiales</taxon>
        <taxon>Sphaerotilaceae</taxon>
        <taxon>Roseateles</taxon>
    </lineage>
</organism>
<evidence type="ECO:0000313" key="2">
    <source>
        <dbReference type="Proteomes" id="UP001064933"/>
    </source>
</evidence>
<gene>
    <name evidence="1" type="ORF">N4261_15325</name>
</gene>
<keyword evidence="2" id="KW-1185">Reference proteome</keyword>
<dbReference type="EMBL" id="CP104562">
    <property type="protein sequence ID" value="UXH76428.1"/>
    <property type="molecule type" value="Genomic_DNA"/>
</dbReference>
<sequence length="77" mass="7667">MADIFNMDITTSSSVAAAVSNASSSTPGTVGNAASLLVLRKALDTQEAGAAALLNALPQPTSLATEGTLGRNINTYA</sequence>
<proteinExistence type="predicted"/>
<evidence type="ECO:0000313" key="1">
    <source>
        <dbReference type="EMBL" id="UXH76428.1"/>
    </source>
</evidence>
<dbReference type="Proteomes" id="UP001064933">
    <property type="component" value="Chromosome"/>
</dbReference>
<protein>
    <submittedName>
        <fullName evidence="1">YjfB family protein</fullName>
    </submittedName>
</protein>
<accession>A0ABY6AYP7</accession>
<name>A0ABY6AYP7_9BURK</name>
<dbReference type="InterPro" id="IPR025906">
    <property type="entry name" value="YjfB_motility"/>
</dbReference>
<dbReference type="RefSeq" id="WP_261756159.1">
    <property type="nucleotide sequence ID" value="NZ_CP104562.2"/>
</dbReference>
<reference evidence="1" key="1">
    <citation type="submission" date="2022-10" db="EMBL/GenBank/DDBJ databases">
        <title>Characterization and whole genome sequencing of a new Roseateles species, isolated from fresh water.</title>
        <authorList>
            <person name="Guliayeva D.Y."/>
            <person name="Akhremchuk A.E."/>
            <person name="Sikolenko M.A."/>
            <person name="Valentovich L.N."/>
            <person name="Sidarenka A.V."/>
        </authorList>
    </citation>
    <scope>NUCLEOTIDE SEQUENCE</scope>
    <source>
        <strain evidence="1">BIM B-1768</strain>
    </source>
</reference>
<dbReference type="Pfam" id="PF14070">
    <property type="entry name" value="YjfB_motility"/>
    <property type="match status" value="1"/>
</dbReference>